<dbReference type="STRING" id="1069680.M7NTD7"/>
<dbReference type="InterPro" id="IPR027706">
    <property type="entry name" value="PGP_Pase"/>
</dbReference>
<dbReference type="InterPro" id="IPR006549">
    <property type="entry name" value="HAD-SF_hydro_IIIA"/>
</dbReference>
<organism evidence="1 2">
    <name type="scientific">Pneumocystis murina (strain B123)</name>
    <name type="common">Mouse pneumocystis pneumonia agent</name>
    <name type="synonym">Pneumocystis carinii f. sp. muris</name>
    <dbReference type="NCBI Taxonomy" id="1069680"/>
    <lineage>
        <taxon>Eukaryota</taxon>
        <taxon>Fungi</taxon>
        <taxon>Dikarya</taxon>
        <taxon>Ascomycota</taxon>
        <taxon>Taphrinomycotina</taxon>
        <taxon>Pneumocystomycetes</taxon>
        <taxon>Pneumocystaceae</taxon>
        <taxon>Pneumocystis</taxon>
    </lineage>
</organism>
<dbReference type="PANTHER" id="PTHR19288">
    <property type="entry name" value="4-NITROPHENYLPHOSPHATASE-RELATED"/>
    <property type="match status" value="1"/>
</dbReference>
<dbReference type="OrthoDB" id="198652at2759"/>
<dbReference type="HOGENOM" id="CLU_056221_3_2_1"/>
<dbReference type="RefSeq" id="XP_007873556.1">
    <property type="nucleotide sequence ID" value="XM_007875365.1"/>
</dbReference>
<keyword evidence="2" id="KW-1185">Reference proteome</keyword>
<protein>
    <submittedName>
        <fullName evidence="1">HAD phosphatase, family IIIA</fullName>
    </submittedName>
</protein>
<dbReference type="NCBIfam" id="TIGR01662">
    <property type="entry name" value="HAD-SF-IIIA"/>
    <property type="match status" value="1"/>
</dbReference>
<dbReference type="Pfam" id="PF09419">
    <property type="entry name" value="PGP_phosphatase"/>
    <property type="match status" value="1"/>
</dbReference>
<dbReference type="InterPro" id="IPR036412">
    <property type="entry name" value="HAD-like_sf"/>
</dbReference>
<dbReference type="Proteomes" id="UP000011958">
    <property type="component" value="Unassembled WGS sequence"/>
</dbReference>
<reference evidence="2" key="1">
    <citation type="journal article" date="2016" name="Nat. Commun.">
        <title>Genome analysis of three Pneumocystis species reveals adaptation mechanisms to life exclusively in mammalian hosts.</title>
        <authorList>
            <person name="Ma L."/>
            <person name="Chen Z."/>
            <person name="Huang D.W."/>
            <person name="Kutty G."/>
            <person name="Ishihara M."/>
            <person name="Wang H."/>
            <person name="Abouelleil A."/>
            <person name="Bishop L."/>
            <person name="Davey E."/>
            <person name="Deng R."/>
            <person name="Deng X."/>
            <person name="Fan L."/>
            <person name="Fantoni G."/>
            <person name="Fitzgerald M."/>
            <person name="Gogineni E."/>
            <person name="Goldberg J.M."/>
            <person name="Handley G."/>
            <person name="Hu X."/>
            <person name="Huber C."/>
            <person name="Jiao X."/>
            <person name="Jones K."/>
            <person name="Levin J.Z."/>
            <person name="Liu Y."/>
            <person name="Macdonald P."/>
            <person name="Melnikov A."/>
            <person name="Raley C."/>
            <person name="Sassi M."/>
            <person name="Sherman B.T."/>
            <person name="Song X."/>
            <person name="Sykes S."/>
            <person name="Tran B."/>
            <person name="Walsh L."/>
            <person name="Xia Y."/>
            <person name="Yang J."/>
            <person name="Young S."/>
            <person name="Zeng Q."/>
            <person name="Zheng X."/>
            <person name="Stephens R."/>
            <person name="Nusbaum C."/>
            <person name="Birren B.W."/>
            <person name="Azadi P."/>
            <person name="Lempicki R.A."/>
            <person name="Cuomo C.A."/>
            <person name="Kovacs J.A."/>
        </authorList>
    </citation>
    <scope>NUCLEOTIDE SEQUENCE [LARGE SCALE GENOMIC DNA]</scope>
    <source>
        <strain evidence="2">B123</strain>
    </source>
</reference>
<dbReference type="GO" id="GO:0032049">
    <property type="term" value="P:cardiolipin biosynthetic process"/>
    <property type="evidence" value="ECO:0007669"/>
    <property type="project" value="EnsemblFungi"/>
</dbReference>
<evidence type="ECO:0000313" key="2">
    <source>
        <dbReference type="Proteomes" id="UP000011958"/>
    </source>
</evidence>
<dbReference type="PANTHER" id="PTHR19288:SF25">
    <property type="entry name" value="PHOSPHATIDYLGLYCEROPHOSPHATASE GEP4, MITOCHONDRIAL"/>
    <property type="match status" value="1"/>
</dbReference>
<gene>
    <name evidence="1" type="ORF">PNEG_01599</name>
</gene>
<proteinExistence type="predicted"/>
<dbReference type="InterPro" id="IPR023214">
    <property type="entry name" value="HAD_sf"/>
</dbReference>
<name>M7NTD7_PNEMU</name>
<dbReference type="OMA" id="MLMANMM"/>
<dbReference type="InterPro" id="IPR010021">
    <property type="entry name" value="PGPP1/Gep4"/>
</dbReference>
<evidence type="ECO:0000313" key="1">
    <source>
        <dbReference type="EMBL" id="EMR10346.1"/>
    </source>
</evidence>
<accession>M7NTD7</accession>
<dbReference type="NCBIfam" id="TIGR01668">
    <property type="entry name" value="YqeG_hyp_ppase"/>
    <property type="match status" value="1"/>
</dbReference>
<dbReference type="GO" id="GO:0005759">
    <property type="term" value="C:mitochondrial matrix"/>
    <property type="evidence" value="ECO:0007669"/>
    <property type="project" value="EnsemblFungi"/>
</dbReference>
<dbReference type="GO" id="GO:0031314">
    <property type="term" value="C:extrinsic component of mitochondrial inner membrane"/>
    <property type="evidence" value="ECO:0007669"/>
    <property type="project" value="EnsemblFungi"/>
</dbReference>
<dbReference type="EMBL" id="AFWA02000004">
    <property type="protein sequence ID" value="EMR10346.1"/>
    <property type="molecule type" value="Genomic_DNA"/>
</dbReference>
<dbReference type="AlphaFoldDB" id="M7NTD7"/>
<dbReference type="GO" id="GO:0008962">
    <property type="term" value="F:phosphatidylglycerophosphatase activity"/>
    <property type="evidence" value="ECO:0007669"/>
    <property type="project" value="EnsemblFungi"/>
</dbReference>
<dbReference type="Gene3D" id="3.40.50.1000">
    <property type="entry name" value="HAD superfamily/HAD-like"/>
    <property type="match status" value="1"/>
</dbReference>
<dbReference type="VEuPathDB" id="FungiDB:PNEG_01599"/>
<comment type="caution">
    <text evidence="1">The sequence shown here is derived from an EMBL/GenBank/DDBJ whole genome shotgun (WGS) entry which is preliminary data.</text>
</comment>
<dbReference type="GeneID" id="19895294"/>
<sequence length="190" mass="21724">MNIKAIIPSISSLFSPSSLVPHIIINNFSQIPTNISEVLKNKFRHFSDLDINIQAIILDKDNCITVPGELELYPSYNEKWQQLKQNYNQIFILSNSSGTFTKKYQDEALILEQKLDVSVLRHKKKKPQCFPDIISFLTQNLAISPSQTIVIGDRLFTDILMGNKIGAWTIWIQNGISTKYNKVFLSFPSF</sequence>
<dbReference type="eggNOG" id="KOG2961">
    <property type="taxonomic scope" value="Eukaryota"/>
</dbReference>
<dbReference type="SUPFAM" id="SSF56784">
    <property type="entry name" value="HAD-like"/>
    <property type="match status" value="1"/>
</dbReference>